<proteinExistence type="inferred from homology"/>
<dbReference type="EMBL" id="CP073720">
    <property type="protein sequence ID" value="UWP79145.1"/>
    <property type="molecule type" value="Genomic_DNA"/>
</dbReference>
<feature type="domain" description="PBP" evidence="5">
    <location>
        <begin position="28"/>
        <end position="342"/>
    </location>
</feature>
<reference evidence="6" key="2">
    <citation type="submission" date="2022-09" db="EMBL/GenBank/DDBJ databases">
        <title>Biosynthetic gene clusters of Dactylosporangioum fulvum.</title>
        <authorList>
            <person name="Caradec T."/>
        </authorList>
    </citation>
    <scope>NUCLEOTIDE SEQUENCE</scope>
    <source>
        <strain evidence="6">NRRL B-16292</strain>
    </source>
</reference>
<keyword evidence="3" id="KW-1133">Transmembrane helix</keyword>
<keyword evidence="4" id="KW-0732">Signal</keyword>
<evidence type="ECO:0000256" key="4">
    <source>
        <dbReference type="SAM" id="SignalP"/>
    </source>
</evidence>
<evidence type="ECO:0000256" key="3">
    <source>
        <dbReference type="SAM" id="Phobius"/>
    </source>
</evidence>
<feature type="chain" id="PRO_5046722150" evidence="4">
    <location>
        <begin position="29"/>
        <end position="526"/>
    </location>
</feature>
<feature type="region of interest" description="Disordered" evidence="2">
    <location>
        <begin position="401"/>
        <end position="450"/>
    </location>
</feature>
<keyword evidence="3" id="KW-0812">Transmembrane</keyword>
<feature type="transmembrane region" description="Helical" evidence="3">
    <location>
        <begin position="493"/>
        <end position="513"/>
    </location>
</feature>
<dbReference type="PANTHER" id="PTHR42996">
    <property type="entry name" value="PHOSPHATE-BINDING PROTEIN PSTS"/>
    <property type="match status" value="1"/>
</dbReference>
<organism evidence="6 7">
    <name type="scientific">Dactylosporangium fulvum</name>
    <dbReference type="NCBI Taxonomy" id="53359"/>
    <lineage>
        <taxon>Bacteria</taxon>
        <taxon>Bacillati</taxon>
        <taxon>Actinomycetota</taxon>
        <taxon>Actinomycetes</taxon>
        <taxon>Micromonosporales</taxon>
        <taxon>Micromonosporaceae</taxon>
        <taxon>Dactylosporangium</taxon>
    </lineage>
</organism>
<evidence type="ECO:0000313" key="7">
    <source>
        <dbReference type="Proteomes" id="UP001059617"/>
    </source>
</evidence>
<evidence type="ECO:0000256" key="1">
    <source>
        <dbReference type="ARBA" id="ARBA00008725"/>
    </source>
</evidence>
<accession>A0ABY5VPP4</accession>
<feature type="compositionally biased region" description="Low complexity" evidence="2">
    <location>
        <begin position="438"/>
        <end position="450"/>
    </location>
</feature>
<dbReference type="InterPro" id="IPR050962">
    <property type="entry name" value="Phosphate-bind_PstS"/>
</dbReference>
<keyword evidence="3" id="KW-0472">Membrane</keyword>
<feature type="signal peptide" evidence="4">
    <location>
        <begin position="1"/>
        <end position="28"/>
    </location>
</feature>
<reference evidence="6" key="1">
    <citation type="submission" date="2021-04" db="EMBL/GenBank/DDBJ databases">
        <authorList>
            <person name="Hartkoorn R.C."/>
            <person name="Beaudoing E."/>
            <person name="Hot D."/>
        </authorList>
    </citation>
    <scope>NUCLEOTIDE SEQUENCE</scope>
    <source>
        <strain evidence="6">NRRL B-16292</strain>
    </source>
</reference>
<dbReference type="InterPro" id="IPR024370">
    <property type="entry name" value="PBP_domain"/>
</dbReference>
<dbReference type="CDD" id="cd13565">
    <property type="entry name" value="PBP2_PstS"/>
    <property type="match status" value="1"/>
</dbReference>
<name>A0ABY5VPP4_9ACTN</name>
<dbReference type="Proteomes" id="UP001059617">
    <property type="component" value="Chromosome"/>
</dbReference>
<evidence type="ECO:0000256" key="2">
    <source>
        <dbReference type="SAM" id="MobiDB-lite"/>
    </source>
</evidence>
<protein>
    <submittedName>
        <fullName evidence="6">Phosphate ABC transporter substrate-binding protein PstS</fullName>
    </submittedName>
</protein>
<dbReference type="RefSeq" id="WP_259856685.1">
    <property type="nucleotide sequence ID" value="NZ_CP073720.1"/>
</dbReference>
<gene>
    <name evidence="6" type="ORF">Dfulv_28710</name>
</gene>
<keyword evidence="7" id="KW-1185">Reference proteome</keyword>
<dbReference type="Pfam" id="PF12849">
    <property type="entry name" value="PBP_like_2"/>
    <property type="match status" value="1"/>
</dbReference>
<sequence>MSCRARLAVVAVLAALAGVVVAPGAALAASYVPINGAGSTWSEPAVTAWAGNVAQFNMQVGYSGTGSTDGRKQFANGKVEFGISEIPYGLPDSATRDVDSPPTGRGYAYMPIVAGGTAFMYNLTIGGQRVTNLRLSGDTIVKIFTNKITYWDDPAIKADNPKLALPKRKIIPVVRSDGSGTTAQFTLWMSKRYQAQWAEFCRANGRTQSPCGLTSYFPVISGKNVGQSGSTGVAGYVVQPQYEGAITYVEYAYAIGNNFPVVKLLNEAKYYVEPTANSVAVAMTQARINADLTQNLDAVYTHTDPRAYPLSSYSYMILPTDERMGMNTAKGYTLASFAYYFLCKGQSQVVTLGYSPLPKNLVEEGVKQVKRVPGNADAAFDISKCANPTFSSDGTNLLAVNAQRPPDCDKQGPDQCATGTGGAPASTRLSGGGGGTGSQSPGAAAPSASASVIVDPDTGETIAAGGAGGGSGSDVAGVPVSLDRAGSWDLRRVLMVVAGVLLLALIVGPPLLARSLGRTGSGGGDR</sequence>
<evidence type="ECO:0000313" key="6">
    <source>
        <dbReference type="EMBL" id="UWP79145.1"/>
    </source>
</evidence>
<dbReference type="PANTHER" id="PTHR42996:SF1">
    <property type="entry name" value="PHOSPHATE-BINDING PROTEIN PSTS"/>
    <property type="match status" value="1"/>
</dbReference>
<dbReference type="SUPFAM" id="SSF53850">
    <property type="entry name" value="Periplasmic binding protein-like II"/>
    <property type="match status" value="1"/>
</dbReference>
<comment type="similarity">
    <text evidence="1">Belongs to the PstS family.</text>
</comment>
<dbReference type="Gene3D" id="3.40.190.10">
    <property type="entry name" value="Periplasmic binding protein-like II"/>
    <property type="match status" value="2"/>
</dbReference>
<evidence type="ECO:0000259" key="5">
    <source>
        <dbReference type="Pfam" id="PF12849"/>
    </source>
</evidence>